<keyword evidence="2 6" id="KW-0285">Flavoprotein</keyword>
<sequence>PFPCPPDGPELGRSTWSFLHTMAAYYPPQPTPTDRTMMSGFVDALARFYPCGHCAEHLRNVVKERPPDTSSPRALSRWFCEVHNEVNVMNGKEEFDCEKVFERWRDGGK</sequence>
<dbReference type="Pfam" id="PF04777">
    <property type="entry name" value="Evr1_Alr"/>
    <property type="match status" value="1"/>
</dbReference>
<dbReference type="EC" id="1.8.3.2" evidence="6"/>
<evidence type="ECO:0000313" key="9">
    <source>
        <dbReference type="Proteomes" id="UP000269721"/>
    </source>
</evidence>
<dbReference type="PANTHER" id="PTHR12645">
    <property type="entry name" value="ALR/ERV"/>
    <property type="match status" value="1"/>
</dbReference>
<organism evidence="8 9">
    <name type="scientific">Blyttiomyces helicus</name>
    <dbReference type="NCBI Taxonomy" id="388810"/>
    <lineage>
        <taxon>Eukaryota</taxon>
        <taxon>Fungi</taxon>
        <taxon>Fungi incertae sedis</taxon>
        <taxon>Chytridiomycota</taxon>
        <taxon>Chytridiomycota incertae sedis</taxon>
        <taxon>Chytridiomycetes</taxon>
        <taxon>Chytridiomycetes incertae sedis</taxon>
        <taxon>Blyttiomyces</taxon>
    </lineage>
</organism>
<proteinExistence type="predicted"/>
<feature type="non-terminal residue" evidence="8">
    <location>
        <position position="109"/>
    </location>
</feature>
<evidence type="ECO:0000256" key="5">
    <source>
        <dbReference type="ARBA" id="ARBA00023157"/>
    </source>
</evidence>
<keyword evidence="3 6" id="KW-0274">FAD</keyword>
<evidence type="ECO:0000256" key="3">
    <source>
        <dbReference type="ARBA" id="ARBA00022827"/>
    </source>
</evidence>
<dbReference type="EMBL" id="KZ997645">
    <property type="protein sequence ID" value="RKO87142.1"/>
    <property type="molecule type" value="Genomic_DNA"/>
</dbReference>
<dbReference type="AlphaFoldDB" id="A0A4P9W5B4"/>
<dbReference type="Gene3D" id="1.20.120.310">
    <property type="entry name" value="ERV/ALR sulfhydryl oxidase domain"/>
    <property type="match status" value="1"/>
</dbReference>
<gene>
    <name evidence="8" type="ORF">BDK51DRAFT_11257</name>
</gene>
<protein>
    <recommendedName>
        <fullName evidence="6">Sulfhydryl oxidase</fullName>
        <ecNumber evidence="6">1.8.3.2</ecNumber>
    </recommendedName>
</protein>
<accession>A0A4P9W5B4</accession>
<evidence type="ECO:0000313" key="8">
    <source>
        <dbReference type="EMBL" id="RKO87142.1"/>
    </source>
</evidence>
<dbReference type="InterPro" id="IPR036774">
    <property type="entry name" value="ERV/ALR_sulphydryl_oxid_sf"/>
</dbReference>
<feature type="non-terminal residue" evidence="8">
    <location>
        <position position="1"/>
    </location>
</feature>
<dbReference type="InterPro" id="IPR017905">
    <property type="entry name" value="ERV/ALR_sulphydryl_oxidase"/>
</dbReference>
<keyword evidence="9" id="KW-1185">Reference proteome</keyword>
<keyword evidence="5" id="KW-1015">Disulfide bond</keyword>
<comment type="cofactor">
    <cofactor evidence="1 6">
        <name>FAD</name>
        <dbReference type="ChEBI" id="CHEBI:57692"/>
    </cofactor>
</comment>
<dbReference type="PROSITE" id="PS51324">
    <property type="entry name" value="ERV_ALR"/>
    <property type="match status" value="1"/>
</dbReference>
<dbReference type="GO" id="GO:0016971">
    <property type="term" value="F:flavin-dependent sulfhydryl oxidase activity"/>
    <property type="evidence" value="ECO:0007669"/>
    <property type="project" value="InterPro"/>
</dbReference>
<dbReference type="InterPro" id="IPR039799">
    <property type="entry name" value="ALR/ERV"/>
</dbReference>
<evidence type="ECO:0000256" key="1">
    <source>
        <dbReference type="ARBA" id="ARBA00001974"/>
    </source>
</evidence>
<dbReference type="OrthoDB" id="17199at2759"/>
<evidence type="ECO:0000259" key="7">
    <source>
        <dbReference type="PROSITE" id="PS51324"/>
    </source>
</evidence>
<dbReference type="GO" id="GO:0050660">
    <property type="term" value="F:flavin adenine dinucleotide binding"/>
    <property type="evidence" value="ECO:0007669"/>
    <property type="project" value="TreeGrafter"/>
</dbReference>
<evidence type="ECO:0000256" key="4">
    <source>
        <dbReference type="ARBA" id="ARBA00023002"/>
    </source>
</evidence>
<dbReference type="SUPFAM" id="SSF69000">
    <property type="entry name" value="FAD-dependent thiol oxidase"/>
    <property type="match status" value="1"/>
</dbReference>
<evidence type="ECO:0000256" key="2">
    <source>
        <dbReference type="ARBA" id="ARBA00022630"/>
    </source>
</evidence>
<feature type="domain" description="ERV/ALR sulfhydryl oxidase" evidence="7">
    <location>
        <begin position="4"/>
        <end position="104"/>
    </location>
</feature>
<dbReference type="GO" id="GO:0005739">
    <property type="term" value="C:mitochondrion"/>
    <property type="evidence" value="ECO:0007669"/>
    <property type="project" value="TreeGrafter"/>
</dbReference>
<reference evidence="9" key="1">
    <citation type="journal article" date="2018" name="Nat. Microbiol.">
        <title>Leveraging single-cell genomics to expand the fungal tree of life.</title>
        <authorList>
            <person name="Ahrendt S.R."/>
            <person name="Quandt C.A."/>
            <person name="Ciobanu D."/>
            <person name="Clum A."/>
            <person name="Salamov A."/>
            <person name="Andreopoulos B."/>
            <person name="Cheng J.F."/>
            <person name="Woyke T."/>
            <person name="Pelin A."/>
            <person name="Henrissat B."/>
            <person name="Reynolds N.K."/>
            <person name="Benny G.L."/>
            <person name="Smith M.E."/>
            <person name="James T.Y."/>
            <person name="Grigoriev I.V."/>
        </authorList>
    </citation>
    <scope>NUCLEOTIDE SEQUENCE [LARGE SCALE GENOMIC DNA]</scope>
</reference>
<dbReference type="FunFam" id="1.20.120.310:FF:000002">
    <property type="entry name" value="Sulfhydryl oxidase"/>
    <property type="match status" value="1"/>
</dbReference>
<dbReference type="Proteomes" id="UP000269721">
    <property type="component" value="Unassembled WGS sequence"/>
</dbReference>
<dbReference type="PANTHER" id="PTHR12645:SF0">
    <property type="entry name" value="FAD-LINKED SULFHYDRYL OXIDASE ALR"/>
    <property type="match status" value="1"/>
</dbReference>
<keyword evidence="4 6" id="KW-0560">Oxidoreductase</keyword>
<comment type="catalytic activity">
    <reaction evidence="6">
        <text>2 R'C(R)SH + O2 = R'C(R)S-S(R)CR' + H2O2</text>
        <dbReference type="Rhea" id="RHEA:17357"/>
        <dbReference type="ChEBI" id="CHEBI:15379"/>
        <dbReference type="ChEBI" id="CHEBI:16240"/>
        <dbReference type="ChEBI" id="CHEBI:16520"/>
        <dbReference type="ChEBI" id="CHEBI:17412"/>
        <dbReference type="EC" id="1.8.3.2"/>
    </reaction>
</comment>
<evidence type="ECO:0000256" key="6">
    <source>
        <dbReference type="RuleBase" id="RU371123"/>
    </source>
</evidence>
<name>A0A4P9W5B4_9FUNG</name>